<evidence type="ECO:0000256" key="2">
    <source>
        <dbReference type="ARBA" id="ARBA00023015"/>
    </source>
</evidence>
<dbReference type="Gene3D" id="1.10.10.10">
    <property type="entry name" value="Winged helix-like DNA-binding domain superfamily/Winged helix DNA-binding domain"/>
    <property type="match status" value="1"/>
</dbReference>
<gene>
    <name evidence="6" type="ORF">C0Z19_11990</name>
</gene>
<dbReference type="Proteomes" id="UP000235347">
    <property type="component" value="Unassembled WGS sequence"/>
</dbReference>
<name>A0A2N7W6J7_9BURK</name>
<proteinExistence type="inferred from homology"/>
<dbReference type="CDD" id="cd08422">
    <property type="entry name" value="PBP2_CrgA_like"/>
    <property type="match status" value="1"/>
</dbReference>
<dbReference type="FunFam" id="1.10.10.10:FF:000001">
    <property type="entry name" value="LysR family transcriptional regulator"/>
    <property type="match status" value="1"/>
</dbReference>
<accession>A0A2N7W6J7</accession>
<organism evidence="6 7">
    <name type="scientific">Trinickia soli</name>
    <dbReference type="NCBI Taxonomy" id="380675"/>
    <lineage>
        <taxon>Bacteria</taxon>
        <taxon>Pseudomonadati</taxon>
        <taxon>Pseudomonadota</taxon>
        <taxon>Betaproteobacteria</taxon>
        <taxon>Burkholderiales</taxon>
        <taxon>Burkholderiaceae</taxon>
        <taxon>Trinickia</taxon>
    </lineage>
</organism>
<keyword evidence="4" id="KW-0804">Transcription</keyword>
<keyword evidence="3" id="KW-0238">DNA-binding</keyword>
<evidence type="ECO:0000313" key="6">
    <source>
        <dbReference type="EMBL" id="PMS25025.1"/>
    </source>
</evidence>
<reference evidence="6 7" key="1">
    <citation type="submission" date="2018-01" db="EMBL/GenBank/DDBJ databases">
        <title>Whole genome analyses suggest that Burkholderia sensu lato contains two further novel genera in the rhizoxinica-symbiotica group Mycetohabitans gen. nov., and Trinickia gen. nov.: implications for the evolution of diazotrophy and nodulation in the Burkholderiaceae.</title>
        <authorList>
            <person name="Estrada-de los Santos P."/>
            <person name="Palmer M."/>
            <person name="Chavez-Ramirez B."/>
            <person name="Beukes C."/>
            <person name="Steenkamp E.T."/>
            <person name="Hirsch A.M."/>
            <person name="Manyaka P."/>
            <person name="Maluk M."/>
            <person name="Lafos M."/>
            <person name="Crook M."/>
            <person name="Gross E."/>
            <person name="Simon M.F."/>
            <person name="Bueno dos Reis Junior F."/>
            <person name="Poole P.S."/>
            <person name="Venter S.N."/>
            <person name="James E.K."/>
        </authorList>
    </citation>
    <scope>NUCLEOTIDE SEQUENCE [LARGE SCALE GENOMIC DNA]</scope>
    <source>
        <strain evidence="6 7">GP25-8</strain>
    </source>
</reference>
<dbReference type="Pfam" id="PF00126">
    <property type="entry name" value="HTH_1"/>
    <property type="match status" value="1"/>
</dbReference>
<dbReference type="InterPro" id="IPR036390">
    <property type="entry name" value="WH_DNA-bd_sf"/>
</dbReference>
<keyword evidence="2" id="KW-0805">Transcription regulation</keyword>
<dbReference type="InterPro" id="IPR036388">
    <property type="entry name" value="WH-like_DNA-bd_sf"/>
</dbReference>
<feature type="domain" description="HTH lysR-type" evidence="5">
    <location>
        <begin position="1"/>
        <end position="59"/>
    </location>
</feature>
<dbReference type="RefSeq" id="WP_102610028.1">
    <property type="nucleotide sequence ID" value="NZ_CADIKD010000002.1"/>
</dbReference>
<dbReference type="GO" id="GO:0003677">
    <property type="term" value="F:DNA binding"/>
    <property type="evidence" value="ECO:0007669"/>
    <property type="project" value="UniProtKB-KW"/>
</dbReference>
<keyword evidence="7" id="KW-1185">Reference proteome</keyword>
<dbReference type="InterPro" id="IPR005119">
    <property type="entry name" value="LysR_subst-bd"/>
</dbReference>
<sequence>MDTLHCMRVFAKVVAEGGFAAAARKLNLTTSVTSRAISALENHLGSRLLYRTTRNIALTEAGERYLHRCRQILANIDEAEAEAGSAREHPTGCLRVHALSSFGHHLVVPAVLRYQEQFTALRVELTLSGAVPDILEDGYDVSIVVAPTLPDSGLISVRLGSIPGIVCASPQYLAKHGEPKKPEDLRDHRCLQLATPVFPFNKWMFDGAEVPFAVDIGAPRYAVNVIEALEPAIRTGLGIGILPAGIALPGLTSRSLVRVLCGYDVQPVVVHALYQSRQFVDAKIRTWISFLREDLTATFEADRQALAGIEGAAPRG</sequence>
<evidence type="ECO:0000256" key="4">
    <source>
        <dbReference type="ARBA" id="ARBA00023163"/>
    </source>
</evidence>
<comment type="caution">
    <text evidence="6">The sequence shown here is derived from an EMBL/GenBank/DDBJ whole genome shotgun (WGS) entry which is preliminary data.</text>
</comment>
<dbReference type="InterPro" id="IPR000847">
    <property type="entry name" value="LysR_HTH_N"/>
</dbReference>
<dbReference type="EMBL" id="PNYB01000008">
    <property type="protein sequence ID" value="PMS25025.1"/>
    <property type="molecule type" value="Genomic_DNA"/>
</dbReference>
<evidence type="ECO:0000313" key="7">
    <source>
        <dbReference type="Proteomes" id="UP000235347"/>
    </source>
</evidence>
<comment type="similarity">
    <text evidence="1">Belongs to the LysR transcriptional regulatory family.</text>
</comment>
<dbReference type="Pfam" id="PF03466">
    <property type="entry name" value="LysR_substrate"/>
    <property type="match status" value="1"/>
</dbReference>
<dbReference type="AlphaFoldDB" id="A0A2N7W6J7"/>
<dbReference type="Gene3D" id="3.40.190.290">
    <property type="match status" value="1"/>
</dbReference>
<dbReference type="GO" id="GO:0003700">
    <property type="term" value="F:DNA-binding transcription factor activity"/>
    <property type="evidence" value="ECO:0007669"/>
    <property type="project" value="InterPro"/>
</dbReference>
<dbReference type="InterPro" id="IPR058163">
    <property type="entry name" value="LysR-type_TF_proteobact-type"/>
</dbReference>
<evidence type="ECO:0000256" key="3">
    <source>
        <dbReference type="ARBA" id="ARBA00023125"/>
    </source>
</evidence>
<dbReference type="PROSITE" id="PS50931">
    <property type="entry name" value="HTH_LYSR"/>
    <property type="match status" value="1"/>
</dbReference>
<dbReference type="PANTHER" id="PTHR30537:SF5">
    <property type="entry name" value="HTH-TYPE TRANSCRIPTIONAL ACTIVATOR TTDR-RELATED"/>
    <property type="match status" value="1"/>
</dbReference>
<dbReference type="PANTHER" id="PTHR30537">
    <property type="entry name" value="HTH-TYPE TRANSCRIPTIONAL REGULATOR"/>
    <property type="match status" value="1"/>
</dbReference>
<evidence type="ECO:0000259" key="5">
    <source>
        <dbReference type="PROSITE" id="PS50931"/>
    </source>
</evidence>
<dbReference type="SUPFAM" id="SSF46785">
    <property type="entry name" value="Winged helix' DNA-binding domain"/>
    <property type="match status" value="1"/>
</dbReference>
<dbReference type="SUPFAM" id="SSF53850">
    <property type="entry name" value="Periplasmic binding protein-like II"/>
    <property type="match status" value="1"/>
</dbReference>
<evidence type="ECO:0000256" key="1">
    <source>
        <dbReference type="ARBA" id="ARBA00009437"/>
    </source>
</evidence>
<protein>
    <submittedName>
        <fullName evidence="6">LysR family transcriptional regulator</fullName>
    </submittedName>
</protein>